<dbReference type="Proteomes" id="UP000523955">
    <property type="component" value="Unassembled WGS sequence"/>
</dbReference>
<accession>A0A7X0VAN1</accession>
<dbReference type="EMBL" id="JACKXE010000001">
    <property type="protein sequence ID" value="MBB6627776.1"/>
    <property type="molecule type" value="Genomic_DNA"/>
</dbReference>
<dbReference type="RefSeq" id="WP_185252902.1">
    <property type="nucleotide sequence ID" value="NZ_JACKXE010000001.1"/>
</dbReference>
<evidence type="ECO:0000313" key="3">
    <source>
        <dbReference type="EMBL" id="MBB6627776.1"/>
    </source>
</evidence>
<feature type="region of interest" description="Disordered" evidence="1">
    <location>
        <begin position="72"/>
        <end position="92"/>
    </location>
</feature>
<evidence type="ECO:0000256" key="1">
    <source>
        <dbReference type="SAM" id="MobiDB-lite"/>
    </source>
</evidence>
<evidence type="ECO:0000313" key="4">
    <source>
        <dbReference type="Proteomes" id="UP000523955"/>
    </source>
</evidence>
<reference evidence="3 4" key="1">
    <citation type="submission" date="2020-08" db="EMBL/GenBank/DDBJ databases">
        <authorList>
            <person name="Seo M.-J."/>
        </authorList>
    </citation>
    <scope>NUCLEOTIDE SEQUENCE [LARGE SCALE GENOMIC DNA]</scope>
    <source>
        <strain evidence="3 4">KIGAM211</strain>
    </source>
</reference>
<organism evidence="3 4">
    <name type="scientific">Nocardioides luti</name>
    <dbReference type="NCBI Taxonomy" id="2761101"/>
    <lineage>
        <taxon>Bacteria</taxon>
        <taxon>Bacillati</taxon>
        <taxon>Actinomycetota</taxon>
        <taxon>Actinomycetes</taxon>
        <taxon>Propionibacteriales</taxon>
        <taxon>Nocardioidaceae</taxon>
        <taxon>Nocardioides</taxon>
    </lineage>
</organism>
<dbReference type="InterPro" id="IPR003018">
    <property type="entry name" value="GAF"/>
</dbReference>
<dbReference type="AlphaFoldDB" id="A0A7X0VAN1"/>
<dbReference type="SUPFAM" id="SSF55781">
    <property type="entry name" value="GAF domain-like"/>
    <property type="match status" value="1"/>
</dbReference>
<dbReference type="Pfam" id="PF01590">
    <property type="entry name" value="GAF"/>
    <property type="match status" value="1"/>
</dbReference>
<keyword evidence="4" id="KW-1185">Reference proteome</keyword>
<feature type="domain" description="GAF" evidence="2">
    <location>
        <begin position="40"/>
        <end position="156"/>
    </location>
</feature>
<comment type="caution">
    <text evidence="3">The sequence shown here is derived from an EMBL/GenBank/DDBJ whole genome shotgun (WGS) entry which is preliminary data.</text>
</comment>
<dbReference type="InterPro" id="IPR029016">
    <property type="entry name" value="GAF-like_dom_sf"/>
</dbReference>
<gene>
    <name evidence="3" type="ORF">H5V45_10635</name>
</gene>
<proteinExistence type="predicted"/>
<dbReference type="Gene3D" id="3.30.450.40">
    <property type="match status" value="1"/>
</dbReference>
<sequence>MEPIPETVWAIEELGPFVHDGDLLEELTDLGERASAVVPDIVGLSMESAEHGVTFTLLASHAQRAVFDALQRPSGSGSDAVAAPEPSTTDDLLDEDSWQERALLNAAPCVKSTLTMPLVDGGRVAGAISLYGASRRAFAGHHEELAEALGAWVEGAVTNADLPFASLREALRAPRKLRSASTIDRAAEIVSAEQQVSVPMARNRIREAADRAGISETQLAEAVIRLRNP</sequence>
<name>A0A7X0VAN1_9ACTN</name>
<protein>
    <submittedName>
        <fullName evidence="3">GAF domain-containing protein</fullName>
    </submittedName>
</protein>
<evidence type="ECO:0000259" key="2">
    <source>
        <dbReference type="Pfam" id="PF01590"/>
    </source>
</evidence>